<keyword evidence="1" id="KW-0812">Transmembrane</keyword>
<feature type="transmembrane region" description="Helical" evidence="1">
    <location>
        <begin position="56"/>
        <end position="78"/>
    </location>
</feature>
<organism evidence="2 3">
    <name type="scientific">Ornatilinea apprima</name>
    <dbReference type="NCBI Taxonomy" id="1134406"/>
    <lineage>
        <taxon>Bacteria</taxon>
        <taxon>Bacillati</taxon>
        <taxon>Chloroflexota</taxon>
        <taxon>Anaerolineae</taxon>
        <taxon>Anaerolineales</taxon>
        <taxon>Anaerolineaceae</taxon>
        <taxon>Ornatilinea</taxon>
    </lineage>
</organism>
<protein>
    <recommendedName>
        <fullName evidence="4">DUF1475 domain-containing protein</fullName>
    </recommendedName>
</protein>
<dbReference type="AlphaFoldDB" id="A0A0P6XMG6"/>
<evidence type="ECO:0000256" key="1">
    <source>
        <dbReference type="SAM" id="Phobius"/>
    </source>
</evidence>
<evidence type="ECO:0000313" key="3">
    <source>
        <dbReference type="Proteomes" id="UP000050417"/>
    </source>
</evidence>
<reference evidence="2 3" key="1">
    <citation type="submission" date="2015-07" db="EMBL/GenBank/DDBJ databases">
        <title>Genome sequence of Ornatilinea apprima DSM 23815.</title>
        <authorList>
            <person name="Hemp J."/>
            <person name="Ward L.M."/>
            <person name="Pace L.A."/>
            <person name="Fischer W.W."/>
        </authorList>
    </citation>
    <scope>NUCLEOTIDE SEQUENCE [LARGE SCALE GENOMIC DNA]</scope>
    <source>
        <strain evidence="2 3">P3M-1</strain>
    </source>
</reference>
<dbReference type="InterPro" id="IPR009943">
    <property type="entry name" value="DUF1475"/>
</dbReference>
<proteinExistence type="predicted"/>
<evidence type="ECO:0000313" key="2">
    <source>
        <dbReference type="EMBL" id="KPL73108.1"/>
    </source>
</evidence>
<evidence type="ECO:0008006" key="4">
    <source>
        <dbReference type="Google" id="ProtNLM"/>
    </source>
</evidence>
<keyword evidence="1" id="KW-0472">Membrane</keyword>
<feature type="transmembrane region" description="Helical" evidence="1">
    <location>
        <begin position="24"/>
        <end position="47"/>
    </location>
</feature>
<sequence length="98" mass="11449">MTAVLIYAFTRGNFFTEGSQLLSMPWGIVSLVDLYVGFSLFSMWVIYREKSALKSIIWVAFIMVLGFFTVSFYIYIALQSSRDDWNRFFHGRRYSLSA</sequence>
<accession>A0A0P6XMG6</accession>
<keyword evidence="3" id="KW-1185">Reference proteome</keyword>
<keyword evidence="1" id="KW-1133">Transmembrane helix</keyword>
<comment type="caution">
    <text evidence="2">The sequence shown here is derived from an EMBL/GenBank/DDBJ whole genome shotgun (WGS) entry which is preliminary data.</text>
</comment>
<dbReference type="Pfam" id="PF07343">
    <property type="entry name" value="DUF1475"/>
    <property type="match status" value="1"/>
</dbReference>
<dbReference type="EMBL" id="LGCL01000036">
    <property type="protein sequence ID" value="KPL73108.1"/>
    <property type="molecule type" value="Genomic_DNA"/>
</dbReference>
<gene>
    <name evidence="2" type="ORF">ADN00_14965</name>
</gene>
<dbReference type="Proteomes" id="UP000050417">
    <property type="component" value="Unassembled WGS sequence"/>
</dbReference>
<name>A0A0P6XMG6_9CHLR</name>